<feature type="domain" description="Glycosyltransferase RgtA/B/C/D-like" evidence="9">
    <location>
        <begin position="62"/>
        <end position="218"/>
    </location>
</feature>
<sequence>MKKIIDILPVTYLIFVSLWLRLINIGYSNYQGDEIKALYRPQADETMIDFLLNQRKGPIQFLITYLMSFFNPEYDNELLLRLPFAIAGILAIYFFYKFIKLEFGYKIAIYSSLFIAINGLFVALTRIVQYQSFVILFSVLALYLFSLSTKFEKWRVYGLYLGVFCWSISILAHYDGIFITPFVIYLVYRWYINGESSHKNKQVQHLFVAGTILLILISIFYLPFFLSVSESTKAYWTERISKQSVSSARTFITYNPLFIIYLYAALGLLGLSRIRENFSVLLWFLFPLLALETLVGNPGTHIYTYILPFSVLMAFGLEVFQKFIFKRFPAKSQYINYLCLSLIYISSFLLSHLLFIDNQKEYPWENKRFLSLELKRQSRQSLFGFPYYRHWENVGAYLKNTGRNGYFLTNEKQSITRFYIPASYKNLELHPYDAQAPGDIYIIYIQNPQNGNKKILDKDQIFWEKRHKPVKTFANYGRVVTTIYRLSFTDWEKIVNNENSP</sequence>
<evidence type="ECO:0000313" key="11">
    <source>
        <dbReference type="Proteomes" id="UP000813215"/>
    </source>
</evidence>
<feature type="transmembrane region" description="Helical" evidence="8">
    <location>
        <begin position="78"/>
        <end position="96"/>
    </location>
</feature>
<dbReference type="PANTHER" id="PTHR33908">
    <property type="entry name" value="MANNOSYLTRANSFERASE YKCB-RELATED"/>
    <property type="match status" value="1"/>
</dbReference>
<comment type="subcellular location">
    <subcellularLocation>
        <location evidence="1">Cell membrane</location>
        <topology evidence="1">Multi-pass membrane protein</topology>
    </subcellularLocation>
</comment>
<reference evidence="10" key="1">
    <citation type="submission" date="2021-05" db="EMBL/GenBank/DDBJ databases">
        <authorList>
            <person name="Pietrasiak N."/>
            <person name="Ward R."/>
            <person name="Stajich J.E."/>
            <person name="Kurbessoian T."/>
        </authorList>
    </citation>
    <scope>NUCLEOTIDE SEQUENCE</scope>
    <source>
        <strain evidence="10">HA4357-MV3</strain>
    </source>
</reference>
<feature type="transmembrane region" description="Helical" evidence="8">
    <location>
        <begin position="130"/>
        <end position="147"/>
    </location>
</feature>
<dbReference type="PANTHER" id="PTHR33908:SF11">
    <property type="entry name" value="MEMBRANE PROTEIN"/>
    <property type="match status" value="1"/>
</dbReference>
<evidence type="ECO:0000256" key="1">
    <source>
        <dbReference type="ARBA" id="ARBA00004651"/>
    </source>
</evidence>
<feature type="transmembrane region" description="Helical" evidence="8">
    <location>
        <begin position="278"/>
        <end position="296"/>
    </location>
</feature>
<feature type="transmembrane region" description="Helical" evidence="8">
    <location>
        <begin position="337"/>
        <end position="356"/>
    </location>
</feature>
<dbReference type="GO" id="GO:0005886">
    <property type="term" value="C:plasma membrane"/>
    <property type="evidence" value="ECO:0007669"/>
    <property type="project" value="UniProtKB-SubCell"/>
</dbReference>
<reference evidence="10" key="2">
    <citation type="journal article" date="2022" name="Microbiol. Resour. Announc.">
        <title>Metagenome Sequencing to Explore Phylogenomics of Terrestrial Cyanobacteria.</title>
        <authorList>
            <person name="Ward R.D."/>
            <person name="Stajich J.E."/>
            <person name="Johansen J.R."/>
            <person name="Huntemann M."/>
            <person name="Clum A."/>
            <person name="Foster B."/>
            <person name="Foster B."/>
            <person name="Roux S."/>
            <person name="Palaniappan K."/>
            <person name="Varghese N."/>
            <person name="Mukherjee S."/>
            <person name="Reddy T.B.K."/>
            <person name="Daum C."/>
            <person name="Copeland A."/>
            <person name="Chen I.A."/>
            <person name="Ivanova N.N."/>
            <person name="Kyrpides N.C."/>
            <person name="Shapiro N."/>
            <person name="Eloe-Fadrosh E.A."/>
            <person name="Pietrasiak N."/>
        </authorList>
    </citation>
    <scope>NUCLEOTIDE SEQUENCE</scope>
    <source>
        <strain evidence="10">HA4357-MV3</strain>
    </source>
</reference>
<keyword evidence="4" id="KW-0808">Transferase</keyword>
<dbReference type="Pfam" id="PF13231">
    <property type="entry name" value="PMT_2"/>
    <property type="match status" value="1"/>
</dbReference>
<keyword evidence="6 8" id="KW-1133">Transmembrane helix</keyword>
<evidence type="ECO:0000313" key="10">
    <source>
        <dbReference type="EMBL" id="MBW4430996.1"/>
    </source>
</evidence>
<dbReference type="InterPro" id="IPR050297">
    <property type="entry name" value="LipidA_mod_glycosyltrf_83"/>
</dbReference>
<evidence type="ECO:0000256" key="6">
    <source>
        <dbReference type="ARBA" id="ARBA00022989"/>
    </source>
</evidence>
<evidence type="ECO:0000259" key="9">
    <source>
        <dbReference type="Pfam" id="PF13231"/>
    </source>
</evidence>
<gene>
    <name evidence="10" type="ORF">KME28_04480</name>
</gene>
<protein>
    <submittedName>
        <fullName evidence="10">Glycosyltransferase family 39 protein</fullName>
    </submittedName>
</protein>
<name>A0A9E3H5M2_9NOST</name>
<dbReference type="AlphaFoldDB" id="A0A9E3H5M2"/>
<dbReference type="InterPro" id="IPR038731">
    <property type="entry name" value="RgtA/B/C-like"/>
</dbReference>
<dbReference type="GO" id="GO:0016763">
    <property type="term" value="F:pentosyltransferase activity"/>
    <property type="evidence" value="ECO:0007669"/>
    <property type="project" value="TreeGrafter"/>
</dbReference>
<keyword evidence="3" id="KW-0328">Glycosyltransferase</keyword>
<keyword evidence="2" id="KW-1003">Cell membrane</keyword>
<feature type="transmembrane region" description="Helical" evidence="8">
    <location>
        <begin position="251"/>
        <end position="271"/>
    </location>
</feature>
<evidence type="ECO:0000256" key="3">
    <source>
        <dbReference type="ARBA" id="ARBA00022676"/>
    </source>
</evidence>
<proteinExistence type="predicted"/>
<evidence type="ECO:0000256" key="7">
    <source>
        <dbReference type="ARBA" id="ARBA00023136"/>
    </source>
</evidence>
<feature type="transmembrane region" description="Helical" evidence="8">
    <location>
        <begin position="7"/>
        <end position="27"/>
    </location>
</feature>
<feature type="transmembrane region" description="Helical" evidence="8">
    <location>
        <begin position="177"/>
        <end position="194"/>
    </location>
</feature>
<feature type="transmembrane region" description="Helical" evidence="8">
    <location>
        <begin position="206"/>
        <end position="226"/>
    </location>
</feature>
<evidence type="ECO:0000256" key="2">
    <source>
        <dbReference type="ARBA" id="ARBA00022475"/>
    </source>
</evidence>
<evidence type="ECO:0000256" key="5">
    <source>
        <dbReference type="ARBA" id="ARBA00022692"/>
    </source>
</evidence>
<dbReference type="GO" id="GO:0009103">
    <property type="term" value="P:lipopolysaccharide biosynthetic process"/>
    <property type="evidence" value="ECO:0007669"/>
    <property type="project" value="UniProtKB-ARBA"/>
</dbReference>
<evidence type="ECO:0000256" key="4">
    <source>
        <dbReference type="ARBA" id="ARBA00022679"/>
    </source>
</evidence>
<organism evidence="10 11">
    <name type="scientific">Pelatocladus maniniholoensis HA4357-MV3</name>
    <dbReference type="NCBI Taxonomy" id="1117104"/>
    <lineage>
        <taxon>Bacteria</taxon>
        <taxon>Bacillati</taxon>
        <taxon>Cyanobacteriota</taxon>
        <taxon>Cyanophyceae</taxon>
        <taxon>Nostocales</taxon>
        <taxon>Nostocaceae</taxon>
        <taxon>Pelatocladus</taxon>
    </lineage>
</organism>
<accession>A0A9E3H5M2</accession>
<keyword evidence="5 8" id="KW-0812">Transmembrane</keyword>
<dbReference type="EMBL" id="JAHHHW010000044">
    <property type="protein sequence ID" value="MBW4430996.1"/>
    <property type="molecule type" value="Genomic_DNA"/>
</dbReference>
<evidence type="ECO:0000256" key="8">
    <source>
        <dbReference type="SAM" id="Phobius"/>
    </source>
</evidence>
<feature type="transmembrane region" description="Helical" evidence="8">
    <location>
        <begin position="302"/>
        <end position="325"/>
    </location>
</feature>
<keyword evidence="7 8" id="KW-0472">Membrane</keyword>
<feature type="transmembrane region" description="Helical" evidence="8">
    <location>
        <begin position="103"/>
        <end position="124"/>
    </location>
</feature>
<feature type="transmembrane region" description="Helical" evidence="8">
    <location>
        <begin position="154"/>
        <end position="171"/>
    </location>
</feature>
<dbReference type="Proteomes" id="UP000813215">
    <property type="component" value="Unassembled WGS sequence"/>
</dbReference>
<comment type="caution">
    <text evidence="10">The sequence shown here is derived from an EMBL/GenBank/DDBJ whole genome shotgun (WGS) entry which is preliminary data.</text>
</comment>